<organism evidence="1 2">
    <name type="scientific">Portunus trituberculatus</name>
    <name type="common">Swimming crab</name>
    <name type="synonym">Neptunus trituberculatus</name>
    <dbReference type="NCBI Taxonomy" id="210409"/>
    <lineage>
        <taxon>Eukaryota</taxon>
        <taxon>Metazoa</taxon>
        <taxon>Ecdysozoa</taxon>
        <taxon>Arthropoda</taxon>
        <taxon>Crustacea</taxon>
        <taxon>Multicrustacea</taxon>
        <taxon>Malacostraca</taxon>
        <taxon>Eumalacostraca</taxon>
        <taxon>Eucarida</taxon>
        <taxon>Decapoda</taxon>
        <taxon>Pleocyemata</taxon>
        <taxon>Brachyura</taxon>
        <taxon>Eubrachyura</taxon>
        <taxon>Portunoidea</taxon>
        <taxon>Portunidae</taxon>
        <taxon>Portuninae</taxon>
        <taxon>Portunus</taxon>
    </lineage>
</organism>
<dbReference type="AlphaFoldDB" id="A0A5B7EEV2"/>
<evidence type="ECO:0000313" key="1">
    <source>
        <dbReference type="EMBL" id="MPC31867.1"/>
    </source>
</evidence>
<accession>A0A5B7EEV2</accession>
<reference evidence="1 2" key="1">
    <citation type="submission" date="2019-05" db="EMBL/GenBank/DDBJ databases">
        <title>Another draft genome of Portunus trituberculatus and its Hox gene families provides insights of decapod evolution.</title>
        <authorList>
            <person name="Jeong J.-H."/>
            <person name="Song I."/>
            <person name="Kim S."/>
            <person name="Choi T."/>
            <person name="Kim D."/>
            <person name="Ryu S."/>
            <person name="Kim W."/>
        </authorList>
    </citation>
    <scope>NUCLEOTIDE SEQUENCE [LARGE SCALE GENOMIC DNA]</scope>
    <source>
        <tissue evidence="1">Muscle</tissue>
    </source>
</reference>
<dbReference type="Proteomes" id="UP000324222">
    <property type="component" value="Unassembled WGS sequence"/>
</dbReference>
<name>A0A5B7EEV2_PORTR</name>
<evidence type="ECO:0000313" key="2">
    <source>
        <dbReference type="Proteomes" id="UP000324222"/>
    </source>
</evidence>
<keyword evidence="2" id="KW-1185">Reference proteome</keyword>
<proteinExistence type="predicted"/>
<comment type="caution">
    <text evidence="1">The sequence shown here is derived from an EMBL/GenBank/DDBJ whole genome shotgun (WGS) entry which is preliminary data.</text>
</comment>
<gene>
    <name evidence="1" type="ORF">E2C01_025166</name>
</gene>
<dbReference type="EMBL" id="VSRR010002520">
    <property type="protein sequence ID" value="MPC31867.1"/>
    <property type="molecule type" value="Genomic_DNA"/>
</dbReference>
<protein>
    <submittedName>
        <fullName evidence="1">Uncharacterized protein</fullName>
    </submittedName>
</protein>
<sequence length="118" mass="13356">MKAGTGEGQRPRRRASSPRRWLVWGGGAWRNTSLDRLASSLAGSLWGRDLTVQRVERALWSPPQSQHRGGILVPSLILSRHCADLWGPAQYLQRGADWQRHSLCLQRLQWRYKSGSGV</sequence>